<evidence type="ECO:0000313" key="2">
    <source>
        <dbReference type="Proteomes" id="UP000064920"/>
    </source>
</evidence>
<dbReference type="STRING" id="1397108.IMCC12053_1484"/>
<reference evidence="1 2" key="1">
    <citation type="submission" date="2015-05" db="EMBL/GenBank/DDBJ databases">
        <authorList>
            <person name="Wang D.B."/>
            <person name="Wang M."/>
        </authorList>
    </citation>
    <scope>NUCLEOTIDE SEQUENCE [LARGE SCALE GENOMIC DNA]</scope>
    <source>
        <strain evidence="1 2">IMCC 12053</strain>
    </source>
</reference>
<gene>
    <name evidence="1" type="ORF">IMCC12053_1484</name>
</gene>
<sequence>MTTGHTSLSLLRTLSAVFRTTLLTVFDTLSIKNTAENVVAYTWKVFYAAATDQNHGVLLKVVAFTGDVRDDLEAIRQAHFCNFTHSRVRLFRGSGVDARTNATLLGTLLQMHGLGTLDFRLTRLADQLLNRWHGLFPFLTHVLPRHMSRR</sequence>
<dbReference type="KEGG" id="cmar:IMCC12053_1484"/>
<keyword evidence="2" id="KW-1185">Reference proteome</keyword>
<accession>A0A0P0ABN5</accession>
<dbReference type="Proteomes" id="UP000064920">
    <property type="component" value="Chromosome"/>
</dbReference>
<proteinExistence type="predicted"/>
<organism evidence="1 2">
    <name type="scientific">Celeribacter marinus</name>
    <dbReference type="NCBI Taxonomy" id="1397108"/>
    <lineage>
        <taxon>Bacteria</taxon>
        <taxon>Pseudomonadati</taxon>
        <taxon>Pseudomonadota</taxon>
        <taxon>Alphaproteobacteria</taxon>
        <taxon>Rhodobacterales</taxon>
        <taxon>Roseobacteraceae</taxon>
        <taxon>Celeribacter</taxon>
    </lineage>
</organism>
<dbReference type="EMBL" id="CP012023">
    <property type="protein sequence ID" value="ALI55431.1"/>
    <property type="molecule type" value="Genomic_DNA"/>
</dbReference>
<protein>
    <submittedName>
        <fullName evidence="1">Uncharacterized protein</fullName>
    </submittedName>
</protein>
<name>A0A0P0ABN5_9RHOB</name>
<dbReference type="AlphaFoldDB" id="A0A0P0ABN5"/>
<evidence type="ECO:0000313" key="1">
    <source>
        <dbReference type="EMBL" id="ALI55431.1"/>
    </source>
</evidence>